<dbReference type="Proteomes" id="UP000266177">
    <property type="component" value="Unassembled WGS sequence"/>
</dbReference>
<name>A0A3A3GKN7_PANTH</name>
<evidence type="ECO:0000313" key="2">
    <source>
        <dbReference type="Proteomes" id="UP000266177"/>
    </source>
</evidence>
<proteinExistence type="predicted"/>
<protein>
    <submittedName>
        <fullName evidence="1">Uncharacterized protein</fullName>
    </submittedName>
</protein>
<evidence type="ECO:0000313" key="1">
    <source>
        <dbReference type="EMBL" id="RJG25548.1"/>
    </source>
</evidence>
<accession>A0A3A3GKN7</accession>
<sequence length="68" mass="7596">MRWEEASESEAPTIVYLIGYSPCRARDRVTMQPEGERYTVQPIEGSPAGYMIIPPVQQGNRSLIIAGK</sequence>
<dbReference type="AlphaFoldDB" id="A0A3A3GKN7"/>
<comment type="caution">
    <text evidence="1">The sequence shown here is derived from an EMBL/GenBank/DDBJ whole genome shotgun (WGS) entry which is preliminary data.</text>
</comment>
<organism evidence="1 2">
    <name type="scientific">Paenibacillus thiaminolyticus</name>
    <name type="common">Bacillus thiaminolyticus</name>
    <dbReference type="NCBI Taxonomy" id="49283"/>
    <lineage>
        <taxon>Bacteria</taxon>
        <taxon>Bacillati</taxon>
        <taxon>Bacillota</taxon>
        <taxon>Bacilli</taxon>
        <taxon>Bacillales</taxon>
        <taxon>Paenibacillaceae</taxon>
        <taxon>Paenibacillus</taxon>
    </lineage>
</organism>
<reference evidence="1 2" key="1">
    <citation type="submission" date="2018-09" db="EMBL/GenBank/DDBJ databases">
        <title>Paenibacillus SK2017-BO5.</title>
        <authorList>
            <person name="Piskunova J.V."/>
            <person name="Dubiley S.A."/>
            <person name="Severinov K.V."/>
        </authorList>
    </citation>
    <scope>NUCLEOTIDE SEQUENCE [LARGE SCALE GENOMIC DNA]</scope>
    <source>
        <strain evidence="1 2">BO5</strain>
    </source>
</reference>
<dbReference type="EMBL" id="QYZD01000003">
    <property type="protein sequence ID" value="RJG25548.1"/>
    <property type="molecule type" value="Genomic_DNA"/>
</dbReference>
<gene>
    <name evidence="1" type="ORF">DQX05_05485</name>
</gene>
<dbReference type="RefSeq" id="WP_119791614.1">
    <property type="nucleotide sequence ID" value="NZ_QYZD01000003.1"/>
</dbReference>